<proteinExistence type="predicted"/>
<name>A0ABR1LKL5_9PEZI</name>
<dbReference type="Proteomes" id="UP001360953">
    <property type="component" value="Unassembled WGS sequence"/>
</dbReference>
<organism evidence="2 3">
    <name type="scientific">Phyllosticta citribraziliensis</name>
    <dbReference type="NCBI Taxonomy" id="989973"/>
    <lineage>
        <taxon>Eukaryota</taxon>
        <taxon>Fungi</taxon>
        <taxon>Dikarya</taxon>
        <taxon>Ascomycota</taxon>
        <taxon>Pezizomycotina</taxon>
        <taxon>Dothideomycetes</taxon>
        <taxon>Dothideomycetes incertae sedis</taxon>
        <taxon>Botryosphaeriales</taxon>
        <taxon>Phyllostictaceae</taxon>
        <taxon>Phyllosticta</taxon>
    </lineage>
</organism>
<reference evidence="2 3" key="1">
    <citation type="submission" date="2024-04" db="EMBL/GenBank/DDBJ databases">
        <title>Phyllosticta paracitricarpa is synonymous to the EU quarantine fungus P. citricarpa based on phylogenomic analyses.</title>
        <authorList>
            <consortium name="Lawrence Berkeley National Laboratory"/>
            <person name="Van ingen-buijs V.A."/>
            <person name="Van westerhoven A.C."/>
            <person name="Haridas S."/>
            <person name="Skiadas P."/>
            <person name="Martin F."/>
            <person name="Groenewald J.Z."/>
            <person name="Crous P.W."/>
            <person name="Seidl M.F."/>
        </authorList>
    </citation>
    <scope>NUCLEOTIDE SEQUENCE [LARGE SCALE GENOMIC DNA]</scope>
    <source>
        <strain evidence="2 3">CPC 17464</strain>
    </source>
</reference>
<feature type="compositionally biased region" description="Polar residues" evidence="1">
    <location>
        <begin position="161"/>
        <end position="170"/>
    </location>
</feature>
<dbReference type="RefSeq" id="XP_066653806.1">
    <property type="nucleotide sequence ID" value="XM_066796235.1"/>
</dbReference>
<evidence type="ECO:0000313" key="3">
    <source>
        <dbReference type="Proteomes" id="UP001360953"/>
    </source>
</evidence>
<comment type="caution">
    <text evidence="2">The sequence shown here is derived from an EMBL/GenBank/DDBJ whole genome shotgun (WGS) entry which is preliminary data.</text>
</comment>
<feature type="compositionally biased region" description="Low complexity" evidence="1">
    <location>
        <begin position="74"/>
        <end position="84"/>
    </location>
</feature>
<dbReference type="EMBL" id="JBBPEH010000008">
    <property type="protein sequence ID" value="KAK7535081.1"/>
    <property type="molecule type" value="Genomic_DNA"/>
</dbReference>
<feature type="region of interest" description="Disordered" evidence="1">
    <location>
        <begin position="72"/>
        <end position="122"/>
    </location>
</feature>
<feature type="region of interest" description="Disordered" evidence="1">
    <location>
        <begin position="148"/>
        <end position="170"/>
    </location>
</feature>
<feature type="region of interest" description="Disordered" evidence="1">
    <location>
        <begin position="36"/>
        <end position="56"/>
    </location>
</feature>
<evidence type="ECO:0000313" key="2">
    <source>
        <dbReference type="EMBL" id="KAK7535081.1"/>
    </source>
</evidence>
<feature type="compositionally biased region" description="Low complexity" evidence="1">
    <location>
        <begin position="91"/>
        <end position="109"/>
    </location>
</feature>
<evidence type="ECO:0000256" key="1">
    <source>
        <dbReference type="SAM" id="MobiDB-lite"/>
    </source>
</evidence>
<protein>
    <submittedName>
        <fullName evidence="2">Uncharacterized protein</fullName>
    </submittedName>
</protein>
<sequence length="210" mass="22942">MERPTSAISPPLRHSAIYARVKMAFWFPWCRSPTSPTSAAASSPSSAPPLRPSHHRLSTLDAPLHLTAHPLTHQSRQTGRQAGRQADRQAGRQAGRQTGMQTGRQGHQQPSPPTDHPPNRSVTLRCGEKCCHFSVGFGRRAKVEREREREGRDALAGLVRSATTDQPTTSAAKGNARMCVSLSSLTYLTYTRTAPPCPVYQSFPVSTPPQ</sequence>
<feature type="compositionally biased region" description="Low complexity" evidence="1">
    <location>
        <begin position="36"/>
        <end position="45"/>
    </location>
</feature>
<dbReference type="GeneID" id="92029141"/>
<gene>
    <name evidence="2" type="ORF">J3D65DRAFT_437663</name>
</gene>
<keyword evidence="3" id="KW-1185">Reference proteome</keyword>
<accession>A0ABR1LKL5</accession>